<reference evidence="1" key="2">
    <citation type="submission" date="2018-05" db="EMBL/GenBank/DDBJ databases">
        <title>OgluRS3 (Oryza glumaepatula Reference Sequence Version 3).</title>
        <authorList>
            <person name="Zhang J."/>
            <person name="Kudrna D."/>
            <person name="Lee S."/>
            <person name="Talag J."/>
            <person name="Welchert J."/>
            <person name="Wing R.A."/>
        </authorList>
    </citation>
    <scope>NUCLEOTIDE SEQUENCE [LARGE SCALE GENOMIC DNA]</scope>
</reference>
<dbReference type="EnsemblPlants" id="OGLUM07G10570.1">
    <property type="protein sequence ID" value="OGLUM07G10570.1"/>
    <property type="gene ID" value="OGLUM07G10570"/>
</dbReference>
<organism evidence="1">
    <name type="scientific">Oryza glumipatula</name>
    <dbReference type="NCBI Taxonomy" id="40148"/>
    <lineage>
        <taxon>Eukaryota</taxon>
        <taxon>Viridiplantae</taxon>
        <taxon>Streptophyta</taxon>
        <taxon>Embryophyta</taxon>
        <taxon>Tracheophyta</taxon>
        <taxon>Spermatophyta</taxon>
        <taxon>Magnoliopsida</taxon>
        <taxon>Liliopsida</taxon>
        <taxon>Poales</taxon>
        <taxon>Poaceae</taxon>
        <taxon>BOP clade</taxon>
        <taxon>Oryzoideae</taxon>
        <taxon>Oryzeae</taxon>
        <taxon>Oryzinae</taxon>
        <taxon>Oryza</taxon>
    </lineage>
</organism>
<name>A0A0E0AIJ9_9ORYZ</name>
<proteinExistence type="predicted"/>
<evidence type="ECO:0000313" key="1">
    <source>
        <dbReference type="EnsemblPlants" id="OGLUM07G10570.1"/>
    </source>
</evidence>
<protein>
    <submittedName>
        <fullName evidence="1">Uncharacterized protein</fullName>
    </submittedName>
</protein>
<dbReference type="HOGENOM" id="CLU_2256981_0_0_1"/>
<evidence type="ECO:0000313" key="2">
    <source>
        <dbReference type="Proteomes" id="UP000026961"/>
    </source>
</evidence>
<reference evidence="1" key="1">
    <citation type="submission" date="2015-04" db="UniProtKB">
        <authorList>
            <consortium name="EnsemblPlants"/>
        </authorList>
    </citation>
    <scope>IDENTIFICATION</scope>
</reference>
<dbReference type="Proteomes" id="UP000026961">
    <property type="component" value="Chromosome 7"/>
</dbReference>
<keyword evidence="2" id="KW-1185">Reference proteome</keyword>
<accession>A0A0E0AIJ9</accession>
<dbReference type="AlphaFoldDB" id="A0A0E0AIJ9"/>
<dbReference type="Gramene" id="OGLUM07G10570.1">
    <property type="protein sequence ID" value="OGLUM07G10570.1"/>
    <property type="gene ID" value="OGLUM07G10570"/>
</dbReference>
<sequence length="104" mass="11115">WLGSHRARKLVCCGGRGSSEAPTTVRVEAWGAKSNTSTLGLDYAGFYDQRFDVGRGEGGGALELRWLGIGDVGGNVCSRKTRIREGWWPAEVDEELAGTASTIA</sequence>